<protein>
    <submittedName>
        <fullName evidence="2">TRAP transporter TAXI family solute receptor</fullName>
    </submittedName>
</protein>
<dbReference type="Gene3D" id="3.40.190.10">
    <property type="entry name" value="Periplasmic binding protein-like II"/>
    <property type="match status" value="2"/>
</dbReference>
<dbReference type="Pfam" id="PF16868">
    <property type="entry name" value="NMT1_3"/>
    <property type="match status" value="1"/>
</dbReference>
<dbReference type="PANTHER" id="PTHR42941">
    <property type="entry name" value="SLL1037 PROTEIN"/>
    <property type="match status" value="1"/>
</dbReference>
<dbReference type="RefSeq" id="WP_253481365.1">
    <property type="nucleotide sequence ID" value="NZ_JALJXV010000008.1"/>
</dbReference>
<keyword evidence="1" id="KW-0732">Signal</keyword>
<keyword evidence="2" id="KW-0675">Receptor</keyword>
<dbReference type="PANTHER" id="PTHR42941:SF1">
    <property type="entry name" value="SLL1037 PROTEIN"/>
    <property type="match status" value="1"/>
</dbReference>
<evidence type="ECO:0000313" key="2">
    <source>
        <dbReference type="EMBL" id="MCP1676207.1"/>
    </source>
</evidence>
<organism evidence="2 3">
    <name type="scientific">Natronocella acetinitrilica</name>
    <dbReference type="NCBI Taxonomy" id="414046"/>
    <lineage>
        <taxon>Bacteria</taxon>
        <taxon>Pseudomonadati</taxon>
        <taxon>Pseudomonadota</taxon>
        <taxon>Gammaproteobacteria</taxon>
        <taxon>Chromatiales</taxon>
        <taxon>Ectothiorhodospiraceae</taxon>
        <taxon>Natronocella</taxon>
    </lineage>
</organism>
<dbReference type="EMBL" id="JALJXV010000008">
    <property type="protein sequence ID" value="MCP1676207.1"/>
    <property type="molecule type" value="Genomic_DNA"/>
</dbReference>
<dbReference type="InterPro" id="IPR011852">
    <property type="entry name" value="TRAP_TAXI"/>
</dbReference>
<evidence type="ECO:0000313" key="3">
    <source>
        <dbReference type="Proteomes" id="UP001205843"/>
    </source>
</evidence>
<comment type="caution">
    <text evidence="2">The sequence shown here is derived from an EMBL/GenBank/DDBJ whole genome shotgun (WGS) entry which is preliminary data.</text>
</comment>
<keyword evidence="3" id="KW-1185">Reference proteome</keyword>
<dbReference type="Proteomes" id="UP001205843">
    <property type="component" value="Unassembled WGS sequence"/>
</dbReference>
<feature type="chain" id="PRO_5042199523" evidence="1">
    <location>
        <begin position="26"/>
        <end position="324"/>
    </location>
</feature>
<sequence length="324" mass="34887">MKRIRGLGLVLLTATIAIGSATAQAQQVRDVIFASGPQGGGWYASAAAVSQILTENFSGLRVTVNEGGAVSNVRTLNAGMDANVGYSWTSFLSDGINGRGDFEGSPQETVSPIMTMQRNYISIAVPARSDIHSLEDLSDKRILSGNRGGGAERAFEKLMGLIDVTYDDIRDAGGSLVFTGYGDGPSLMRDGHIDAVVIPGPAPHALILEVESQIPVRLLEVDRTILEQFVEQNEGFGIDAVPAGTYRGQDDDVTVLASYTVLAVHDGLPDEFVYDMTKALFENRQKVADVVADFDFLTEETVFHGINRDNVHPGAMRYFEELGL</sequence>
<proteinExistence type="predicted"/>
<dbReference type="CDD" id="cd13520">
    <property type="entry name" value="PBP2_TAXI_TRAP"/>
    <property type="match status" value="1"/>
</dbReference>
<accession>A0AAE3KHC5</accession>
<gene>
    <name evidence="2" type="ORF">J2T57_003366</name>
</gene>
<name>A0AAE3KHC5_9GAMM</name>
<dbReference type="AlphaFoldDB" id="A0AAE3KHC5"/>
<dbReference type="NCBIfam" id="TIGR02122">
    <property type="entry name" value="TRAP_TAXI"/>
    <property type="match status" value="1"/>
</dbReference>
<feature type="signal peptide" evidence="1">
    <location>
        <begin position="1"/>
        <end position="25"/>
    </location>
</feature>
<reference evidence="2" key="1">
    <citation type="submission" date="2022-03" db="EMBL/GenBank/DDBJ databases">
        <title>Genomic Encyclopedia of Type Strains, Phase III (KMG-III): the genomes of soil and plant-associated and newly described type strains.</title>
        <authorList>
            <person name="Whitman W."/>
        </authorList>
    </citation>
    <scope>NUCLEOTIDE SEQUENCE</scope>
    <source>
        <strain evidence="2">ANL 6-2</strain>
    </source>
</reference>
<evidence type="ECO:0000256" key="1">
    <source>
        <dbReference type="SAM" id="SignalP"/>
    </source>
</evidence>
<dbReference type="SUPFAM" id="SSF53850">
    <property type="entry name" value="Periplasmic binding protein-like II"/>
    <property type="match status" value="1"/>
</dbReference>